<dbReference type="Proteomes" id="UP000293850">
    <property type="component" value="Chromosome"/>
</dbReference>
<dbReference type="PROSITE" id="PS51257">
    <property type="entry name" value="PROKAR_LIPOPROTEIN"/>
    <property type="match status" value="1"/>
</dbReference>
<name>A0A4P6WPS0_9ENTR</name>
<gene>
    <name evidence="1" type="ORF">E1B03_17430</name>
</gene>
<proteinExistence type="predicted"/>
<dbReference type="EMBL" id="CP037864">
    <property type="protein sequence ID" value="QBM24116.1"/>
    <property type="molecule type" value="Genomic_DNA"/>
</dbReference>
<sequence>MNVKLALLTLVVLLQGCTKEFNEKYDPQSLVGNDSGVQNGDQVKQSPYMRYKTAFLGKAVDYSEKKQALLAKPISISTFAPTELEAVFDIINAQSGTSYRIDRSIPGNNNEMAVIEAHAVNFNGKFDEFLRYISALYDVNIQIVDDHIIDVKAYNTYAIKLDFYGSDNTFEASMDLSGNEATASGGVKAKSEIKFKSTFWDDVKDMAEKYVSSKVFNIFKDASILTYSGRPSENEVLSRVLKEYQSSNSRQFVVTYKIYTLDKSKIKNLGAGVNAAYKNGGTSIGLNTSLLETLTGGVSIDRDFYAGQDPKLSINAQLDAVYKLTGSKVLQSGTFVTRNNVPIPLNMTRSQYFVSGRTQTTNSLTSVVDTEIETSQIITGTSFIVTPRVLSDGRIEVASGFTKRFLNSIDTFEKVQLPNVTTTEMFNTSIVTPGGLLLVGRYNANDESDNQAAMLLGGSLNRDDKDSTIVMIVGVDYYRAPFIEQ</sequence>
<organism evidence="1 2">
    <name type="scientific">Citrobacter arsenatis</name>
    <dbReference type="NCBI Taxonomy" id="2546350"/>
    <lineage>
        <taxon>Bacteria</taxon>
        <taxon>Pseudomonadati</taxon>
        <taxon>Pseudomonadota</taxon>
        <taxon>Gammaproteobacteria</taxon>
        <taxon>Enterobacterales</taxon>
        <taxon>Enterobacteriaceae</taxon>
        <taxon>Citrobacter</taxon>
    </lineage>
</organism>
<evidence type="ECO:0000313" key="2">
    <source>
        <dbReference type="Proteomes" id="UP000293850"/>
    </source>
</evidence>
<evidence type="ECO:0000313" key="1">
    <source>
        <dbReference type="EMBL" id="QBM24116.1"/>
    </source>
</evidence>
<dbReference type="AlphaFoldDB" id="A0A4P6WPS0"/>
<dbReference type="RefSeq" id="WP_133086654.1">
    <property type="nucleotide sequence ID" value="NZ_CP037864.1"/>
</dbReference>
<reference evidence="1 2" key="1">
    <citation type="submission" date="2019-03" db="EMBL/GenBank/DDBJ databases">
        <title>Complete genome sequence of an arsenate-respiring bacteria, Citrobacter sp. LY-1.</title>
        <authorList>
            <person name="Wang H."/>
            <person name="Liu Y."/>
            <person name="Li Q."/>
            <person name="Huang J."/>
        </authorList>
    </citation>
    <scope>NUCLEOTIDE SEQUENCE [LARGE SCALE GENOMIC DNA]</scope>
    <source>
        <strain evidence="1 2">LY-1</strain>
    </source>
</reference>
<dbReference type="KEGG" id="cars:E1B03_17430"/>
<accession>A0A4P6WPS0</accession>
<keyword evidence="2" id="KW-1185">Reference proteome</keyword>
<protein>
    <submittedName>
        <fullName evidence="1">Type II and III secretion system protein</fullName>
    </submittedName>
</protein>